<dbReference type="eggNOG" id="COG1670">
    <property type="taxonomic scope" value="Bacteria"/>
</dbReference>
<evidence type="ECO:0000256" key="1">
    <source>
        <dbReference type="ARBA" id="ARBA00022679"/>
    </source>
</evidence>
<dbReference type="GO" id="GO:0005840">
    <property type="term" value="C:ribosome"/>
    <property type="evidence" value="ECO:0007669"/>
    <property type="project" value="UniProtKB-KW"/>
</dbReference>
<dbReference type="PANTHER" id="PTHR43792:SF8">
    <property type="entry name" value="[RIBOSOMAL PROTEIN US5]-ALANINE N-ACETYLTRANSFERASE"/>
    <property type="match status" value="1"/>
</dbReference>
<name>D1BCG7_SANKS</name>
<accession>D1BCG7</accession>
<dbReference type="HOGENOM" id="CLU_013985_40_0_11"/>
<dbReference type="PROSITE" id="PS51186">
    <property type="entry name" value="GNAT"/>
    <property type="match status" value="1"/>
</dbReference>
<keyword evidence="7" id="KW-1185">Reference proteome</keyword>
<feature type="domain" description="N-acetyltransferase" evidence="5">
    <location>
        <begin position="25"/>
        <end position="211"/>
    </location>
</feature>
<evidence type="ECO:0000313" key="6">
    <source>
        <dbReference type="EMBL" id="ACZ22954.1"/>
    </source>
</evidence>
<dbReference type="GO" id="GO:0005737">
    <property type="term" value="C:cytoplasm"/>
    <property type="evidence" value="ECO:0007669"/>
    <property type="project" value="TreeGrafter"/>
</dbReference>
<dbReference type="STRING" id="446469.Sked_30550"/>
<evidence type="ECO:0000256" key="4">
    <source>
        <dbReference type="SAM" id="MobiDB-lite"/>
    </source>
</evidence>
<dbReference type="KEGG" id="ske:Sked_30550"/>
<sequence length="227" mass="25328">MGVVWAPRWPVVLRDDSLSTPGGTLLLRRLRRADRDAWMDLRADNRDWLERWEATTPEPTGRDRDGRYRGGWPGRTQETKPPSFTGYVRALDRAAKDGSTLPFAVELDGELVGQLTVSSITYGSLCSASIGYWVGEHVAGRGVTPTAVAMAADHCFFELGLHRVEVNIRPENVPSLRVVEKLGLRDEGLREAYLHIQGRWCDHRTFAVTAPEVPDGLLARWRGAPQA</sequence>
<dbReference type="InterPro" id="IPR016181">
    <property type="entry name" value="Acyl_CoA_acyltransferase"/>
</dbReference>
<dbReference type="InterPro" id="IPR051531">
    <property type="entry name" value="N-acetyltransferase"/>
</dbReference>
<dbReference type="PANTHER" id="PTHR43792">
    <property type="entry name" value="GNAT FAMILY, PUTATIVE (AFU_ORTHOLOGUE AFUA_3G00765)-RELATED-RELATED"/>
    <property type="match status" value="1"/>
</dbReference>
<feature type="region of interest" description="Disordered" evidence="4">
    <location>
        <begin position="56"/>
        <end position="76"/>
    </location>
</feature>
<keyword evidence="2" id="KW-0012">Acyltransferase</keyword>
<dbReference type="GO" id="GO:0008999">
    <property type="term" value="F:protein-N-terminal-alanine acetyltransferase activity"/>
    <property type="evidence" value="ECO:0007669"/>
    <property type="project" value="TreeGrafter"/>
</dbReference>
<reference evidence="6 7" key="1">
    <citation type="journal article" date="2009" name="Stand. Genomic Sci.">
        <title>Complete genome sequence of Sanguibacter keddieii type strain (ST-74).</title>
        <authorList>
            <person name="Ivanova N."/>
            <person name="Sikorski J."/>
            <person name="Sims D."/>
            <person name="Brettin T."/>
            <person name="Detter J.C."/>
            <person name="Han C."/>
            <person name="Lapidus A."/>
            <person name="Copeland A."/>
            <person name="Glavina Del Rio T."/>
            <person name="Nolan M."/>
            <person name="Chen F."/>
            <person name="Lucas S."/>
            <person name="Tice H."/>
            <person name="Cheng J.F."/>
            <person name="Bruce D."/>
            <person name="Goodwin L."/>
            <person name="Pitluck S."/>
            <person name="Pati A."/>
            <person name="Mavromatis K."/>
            <person name="Chen A."/>
            <person name="Palaniappan K."/>
            <person name="D'haeseleer P."/>
            <person name="Chain P."/>
            <person name="Bristow J."/>
            <person name="Eisen J.A."/>
            <person name="Markowitz V."/>
            <person name="Hugenholtz P."/>
            <person name="Goker M."/>
            <person name="Pukall R."/>
            <person name="Klenk H.P."/>
            <person name="Kyrpides N.C."/>
        </authorList>
    </citation>
    <scope>NUCLEOTIDE SEQUENCE [LARGE SCALE GENOMIC DNA]</scope>
    <source>
        <strain evidence="7">ATCC 51767 / DSM 10542 / NCFB 3025 / ST-74</strain>
    </source>
</reference>
<dbReference type="AlphaFoldDB" id="D1BCG7"/>
<organism evidence="6 7">
    <name type="scientific">Sanguibacter keddieii (strain ATCC 51767 / DSM 10542 / NCFB 3025 / ST-74)</name>
    <dbReference type="NCBI Taxonomy" id="446469"/>
    <lineage>
        <taxon>Bacteria</taxon>
        <taxon>Bacillati</taxon>
        <taxon>Actinomycetota</taxon>
        <taxon>Actinomycetes</taxon>
        <taxon>Micrococcales</taxon>
        <taxon>Sanguibacteraceae</taxon>
        <taxon>Sanguibacter</taxon>
    </lineage>
</organism>
<evidence type="ECO:0000256" key="2">
    <source>
        <dbReference type="ARBA" id="ARBA00023315"/>
    </source>
</evidence>
<keyword evidence="6" id="KW-0689">Ribosomal protein</keyword>
<evidence type="ECO:0000259" key="5">
    <source>
        <dbReference type="PROSITE" id="PS51186"/>
    </source>
</evidence>
<evidence type="ECO:0000313" key="7">
    <source>
        <dbReference type="Proteomes" id="UP000000322"/>
    </source>
</evidence>
<dbReference type="Proteomes" id="UP000000322">
    <property type="component" value="Chromosome"/>
</dbReference>
<comment type="similarity">
    <text evidence="3">Belongs to the acetyltransferase family. RimJ subfamily.</text>
</comment>
<dbReference type="EMBL" id="CP001819">
    <property type="protein sequence ID" value="ACZ22954.1"/>
    <property type="molecule type" value="Genomic_DNA"/>
</dbReference>
<dbReference type="SUPFAM" id="SSF55729">
    <property type="entry name" value="Acyl-CoA N-acyltransferases (Nat)"/>
    <property type="match status" value="1"/>
</dbReference>
<keyword evidence="1" id="KW-0808">Transferase</keyword>
<dbReference type="RefSeq" id="WP_012868022.1">
    <property type="nucleotide sequence ID" value="NC_013521.1"/>
</dbReference>
<proteinExistence type="inferred from homology"/>
<dbReference type="Pfam" id="PF13302">
    <property type="entry name" value="Acetyltransf_3"/>
    <property type="match status" value="1"/>
</dbReference>
<gene>
    <name evidence="6" type="ordered locus">Sked_30550</name>
</gene>
<protein>
    <submittedName>
        <fullName evidence="6">Acetyltransferase, ribosomal protein N-acetylase</fullName>
    </submittedName>
</protein>
<keyword evidence="6" id="KW-0687">Ribonucleoprotein</keyword>
<dbReference type="Gene3D" id="3.40.630.30">
    <property type="match status" value="1"/>
</dbReference>
<evidence type="ECO:0000256" key="3">
    <source>
        <dbReference type="ARBA" id="ARBA00038502"/>
    </source>
</evidence>
<dbReference type="InterPro" id="IPR000182">
    <property type="entry name" value="GNAT_dom"/>
</dbReference>